<dbReference type="Gene3D" id="2.120.10.30">
    <property type="entry name" value="TolB, C-terminal domain"/>
    <property type="match status" value="1"/>
</dbReference>
<dbReference type="AlphaFoldDB" id="A0A9W6PHL7"/>
<dbReference type="Proteomes" id="UP001165143">
    <property type="component" value="Unassembled WGS sequence"/>
</dbReference>
<name>A0A9W6PHL7_9ACTN</name>
<comment type="caution">
    <text evidence="2">The sequence shown here is derived from an EMBL/GenBank/DDBJ whole genome shotgun (WGS) entry which is preliminary data.</text>
</comment>
<accession>A0A9W6PHL7</accession>
<reference evidence="2" key="1">
    <citation type="submission" date="2023-02" db="EMBL/GenBank/DDBJ databases">
        <title>Kitasatospora phosalacinea NBRC 14362.</title>
        <authorList>
            <person name="Ichikawa N."/>
            <person name="Sato H."/>
            <person name="Tonouchi N."/>
        </authorList>
    </citation>
    <scope>NUCLEOTIDE SEQUENCE</scope>
    <source>
        <strain evidence="2">NBRC 14362</strain>
    </source>
</reference>
<dbReference type="InterPro" id="IPR011042">
    <property type="entry name" value="6-blade_b-propeller_TolB-like"/>
</dbReference>
<evidence type="ECO:0000256" key="1">
    <source>
        <dbReference type="SAM" id="MobiDB-lite"/>
    </source>
</evidence>
<gene>
    <name evidence="2" type="ORF">Kpho01_30690</name>
</gene>
<evidence type="ECO:0000313" key="2">
    <source>
        <dbReference type="EMBL" id="GLW55058.1"/>
    </source>
</evidence>
<feature type="region of interest" description="Disordered" evidence="1">
    <location>
        <begin position="53"/>
        <end position="82"/>
    </location>
</feature>
<dbReference type="EMBL" id="BSRX01000016">
    <property type="protein sequence ID" value="GLW55058.1"/>
    <property type="molecule type" value="Genomic_DNA"/>
</dbReference>
<proteinExistence type="predicted"/>
<organism evidence="2 3">
    <name type="scientific">Kitasatospora phosalacinea</name>
    <dbReference type="NCBI Taxonomy" id="2065"/>
    <lineage>
        <taxon>Bacteria</taxon>
        <taxon>Bacillati</taxon>
        <taxon>Actinomycetota</taxon>
        <taxon>Actinomycetes</taxon>
        <taxon>Kitasatosporales</taxon>
        <taxon>Streptomycetaceae</taxon>
        <taxon>Kitasatospora</taxon>
    </lineage>
</organism>
<feature type="region of interest" description="Disordered" evidence="1">
    <location>
        <begin position="1"/>
        <end position="25"/>
    </location>
</feature>
<sequence length="112" mass="11654">MGSTPSVLDDTSVAHDRERDDDNECEGALRTTAASAAFDGSEVRDGAAVLDAPLGRRCPHGLPVVQDGPGAPRRRRPAEPFRAGPEAAAAVRAVADGDPAAARRARCAQWVP</sequence>
<protein>
    <submittedName>
        <fullName evidence="2">Uncharacterized protein</fullName>
    </submittedName>
</protein>
<evidence type="ECO:0000313" key="3">
    <source>
        <dbReference type="Proteomes" id="UP001165143"/>
    </source>
</evidence>
<dbReference type="RefSeq" id="WP_199811274.1">
    <property type="nucleotide sequence ID" value="NZ_BSRX01000016.1"/>
</dbReference>